<dbReference type="GeneID" id="109467278"/>
<reference evidence="15" key="1">
    <citation type="submission" date="2025-08" db="UniProtKB">
        <authorList>
            <consortium name="RefSeq"/>
        </authorList>
    </citation>
    <scope>IDENTIFICATION</scope>
    <source>
        <tissue evidence="15">Gonad</tissue>
    </source>
</reference>
<dbReference type="InterPro" id="IPR036236">
    <property type="entry name" value="Znf_C2H2_sf"/>
</dbReference>
<dbReference type="AlphaFoldDB" id="A0A6P4YU41"/>
<evidence type="ECO:0000313" key="15">
    <source>
        <dbReference type="RefSeq" id="XP_019620781.1"/>
    </source>
</evidence>
<dbReference type="PANTHER" id="PTHR24392">
    <property type="entry name" value="ZINC FINGER PROTEIN"/>
    <property type="match status" value="1"/>
</dbReference>
<dbReference type="GO" id="GO:0005634">
    <property type="term" value="C:nucleus"/>
    <property type="evidence" value="ECO:0007669"/>
    <property type="project" value="UniProtKB-SubCell"/>
</dbReference>
<evidence type="ECO:0000313" key="14">
    <source>
        <dbReference type="Proteomes" id="UP000515135"/>
    </source>
</evidence>
<evidence type="ECO:0000256" key="11">
    <source>
        <dbReference type="PROSITE-ProRule" id="PRU00042"/>
    </source>
</evidence>
<feature type="region of interest" description="Disordered" evidence="12">
    <location>
        <begin position="192"/>
        <end position="254"/>
    </location>
</feature>
<keyword evidence="3" id="KW-0479">Metal-binding</keyword>
<keyword evidence="10" id="KW-0539">Nucleus</keyword>
<feature type="domain" description="C2H2-type" evidence="13">
    <location>
        <begin position="387"/>
        <end position="415"/>
    </location>
</feature>
<evidence type="ECO:0000256" key="4">
    <source>
        <dbReference type="ARBA" id="ARBA00022737"/>
    </source>
</evidence>
<dbReference type="RefSeq" id="XP_019620781.1">
    <property type="nucleotide sequence ID" value="XM_019765222.1"/>
</dbReference>
<evidence type="ECO:0000256" key="7">
    <source>
        <dbReference type="ARBA" id="ARBA00023015"/>
    </source>
</evidence>
<evidence type="ECO:0000256" key="8">
    <source>
        <dbReference type="ARBA" id="ARBA00023125"/>
    </source>
</evidence>
<organism evidence="14 15">
    <name type="scientific">Branchiostoma belcheri</name>
    <name type="common">Amphioxus</name>
    <dbReference type="NCBI Taxonomy" id="7741"/>
    <lineage>
        <taxon>Eukaryota</taxon>
        <taxon>Metazoa</taxon>
        <taxon>Chordata</taxon>
        <taxon>Cephalochordata</taxon>
        <taxon>Leptocardii</taxon>
        <taxon>Amphioxiformes</taxon>
        <taxon>Branchiostomatidae</taxon>
        <taxon>Branchiostoma</taxon>
    </lineage>
</organism>
<dbReference type="SMART" id="SM00355">
    <property type="entry name" value="ZnF_C2H2"/>
    <property type="match status" value="4"/>
</dbReference>
<feature type="compositionally biased region" description="Polar residues" evidence="12">
    <location>
        <begin position="140"/>
        <end position="177"/>
    </location>
</feature>
<dbReference type="FunFam" id="3.30.160.60:FF:001370">
    <property type="entry name" value="Zinc finger protein"/>
    <property type="match status" value="1"/>
</dbReference>
<keyword evidence="4" id="KW-0677">Repeat</keyword>
<dbReference type="PROSITE" id="PS50157">
    <property type="entry name" value="ZINC_FINGER_C2H2_2"/>
    <property type="match status" value="3"/>
</dbReference>
<feature type="compositionally biased region" description="Low complexity" evidence="12">
    <location>
        <begin position="103"/>
        <end position="114"/>
    </location>
</feature>
<evidence type="ECO:0000256" key="10">
    <source>
        <dbReference type="ARBA" id="ARBA00023242"/>
    </source>
</evidence>
<protein>
    <submittedName>
        <fullName evidence="15">B-cell lymphoma 6 protein-like</fullName>
    </submittedName>
</protein>
<dbReference type="InterPro" id="IPR013087">
    <property type="entry name" value="Znf_C2H2_type"/>
</dbReference>
<keyword evidence="14" id="KW-1185">Reference proteome</keyword>
<evidence type="ECO:0000256" key="9">
    <source>
        <dbReference type="ARBA" id="ARBA00023163"/>
    </source>
</evidence>
<evidence type="ECO:0000259" key="13">
    <source>
        <dbReference type="PROSITE" id="PS50157"/>
    </source>
</evidence>
<evidence type="ECO:0000256" key="5">
    <source>
        <dbReference type="ARBA" id="ARBA00022771"/>
    </source>
</evidence>
<evidence type="ECO:0000256" key="1">
    <source>
        <dbReference type="ARBA" id="ARBA00004123"/>
    </source>
</evidence>
<dbReference type="GO" id="GO:0008270">
    <property type="term" value="F:zinc ion binding"/>
    <property type="evidence" value="ECO:0007669"/>
    <property type="project" value="UniProtKB-KW"/>
</dbReference>
<keyword evidence="5 11" id="KW-0863">Zinc-finger</keyword>
<evidence type="ECO:0000256" key="3">
    <source>
        <dbReference type="ARBA" id="ARBA00022723"/>
    </source>
</evidence>
<evidence type="ECO:0000256" key="2">
    <source>
        <dbReference type="ARBA" id="ARBA00006991"/>
    </source>
</evidence>
<proteinExistence type="inferred from homology"/>
<dbReference type="Gene3D" id="3.30.160.60">
    <property type="entry name" value="Classic Zinc Finger"/>
    <property type="match status" value="3"/>
</dbReference>
<feature type="domain" description="C2H2-type" evidence="13">
    <location>
        <begin position="359"/>
        <end position="386"/>
    </location>
</feature>
<keyword evidence="7" id="KW-0805">Transcription regulation</keyword>
<sequence length="441" mass="50380">MPGQHEVTCGLSREVTISVLPRLNMEELIYELNRRVKNLDRENSIKDRLVGILRDVMLEEYRQSERRSISDVDFSNPVIVPREKRTKRIMRENAPTAYAETMSSSPGPSRQRSGLDVAMNPENNDTRSENRMNAKEAELNTDQAQLQQEQLCDVPSPSSSTLPSEDTPPTQVNTTADSPIVIKEEPFDMTTEDGETRACDDDANVDSPTLGTHVFNIMNPMSSSSYPKNPLGGNKSREKISTASQQPNPDHSDVRQWECHVSEDDRIRQIYQPSNPDNAVSFPDDRDTGFVDTGHEQSNVQRDQPSNFPTYDNRPSLVPNDNSMQNNFKPYKCNQCGFRSMYPHNLKKHMKHHTAGKRFMCNECGYRAYDKYRLVEHTRTHTGEKPYSCDMCDYKAAFKSQIMKHMKKNHMTVKPYSCGICDHKTYQASDMKLHMKCHALG</sequence>
<comment type="similarity">
    <text evidence="2">Belongs to the krueppel C2H2-type zinc-finger protein family.</text>
</comment>
<feature type="compositionally biased region" description="Basic and acidic residues" evidence="12">
    <location>
        <begin position="124"/>
        <end position="138"/>
    </location>
</feature>
<dbReference type="GO" id="GO:0003690">
    <property type="term" value="F:double-stranded DNA binding"/>
    <property type="evidence" value="ECO:0007669"/>
    <property type="project" value="UniProtKB-ARBA"/>
</dbReference>
<comment type="subcellular location">
    <subcellularLocation>
        <location evidence="1">Nucleus</location>
    </subcellularLocation>
</comment>
<evidence type="ECO:0000256" key="6">
    <source>
        <dbReference type="ARBA" id="ARBA00022833"/>
    </source>
</evidence>
<feature type="domain" description="C2H2-type" evidence="13">
    <location>
        <begin position="331"/>
        <end position="358"/>
    </location>
</feature>
<dbReference type="PANTHER" id="PTHR24392:SF31">
    <property type="entry name" value="C2H2-TYPE DOMAIN-CONTAINING PROTEIN"/>
    <property type="match status" value="1"/>
</dbReference>
<dbReference type="SUPFAM" id="SSF57667">
    <property type="entry name" value="beta-beta-alpha zinc fingers"/>
    <property type="match status" value="2"/>
</dbReference>
<gene>
    <name evidence="15" type="primary">LOC109467278</name>
</gene>
<keyword evidence="8" id="KW-0238">DNA-binding</keyword>
<dbReference type="Proteomes" id="UP000515135">
    <property type="component" value="Unplaced"/>
</dbReference>
<dbReference type="FunFam" id="3.30.160.60:FF:001309">
    <property type="entry name" value="Uncharacterized protein"/>
    <property type="match status" value="1"/>
</dbReference>
<evidence type="ECO:0000256" key="12">
    <source>
        <dbReference type="SAM" id="MobiDB-lite"/>
    </source>
</evidence>
<accession>A0A6P4YU41</accession>
<keyword evidence="9" id="KW-0804">Transcription</keyword>
<dbReference type="KEGG" id="bbel:109467278"/>
<keyword evidence="6" id="KW-0862">Zinc</keyword>
<name>A0A6P4YU41_BRABE</name>
<feature type="region of interest" description="Disordered" evidence="12">
    <location>
        <begin position="85"/>
        <end position="177"/>
    </location>
</feature>
<dbReference type="OrthoDB" id="10004641at2759"/>